<feature type="compositionally biased region" description="Low complexity" evidence="3">
    <location>
        <begin position="1"/>
        <end position="21"/>
    </location>
</feature>
<dbReference type="Gene3D" id="1.25.40.10">
    <property type="entry name" value="Tetratricopeptide repeat domain"/>
    <property type="match status" value="5"/>
</dbReference>
<dbReference type="InterPro" id="IPR002885">
    <property type="entry name" value="PPR_rpt"/>
</dbReference>
<dbReference type="InterPro" id="IPR011990">
    <property type="entry name" value="TPR-like_helical_dom_sf"/>
</dbReference>
<dbReference type="EnsemblPlants" id="Kaladp0039s0099.1.v1.1">
    <property type="protein sequence ID" value="Kaladp0039s0099.1.v1.1.CDS.1"/>
    <property type="gene ID" value="Kaladp0039s0099.v1.1"/>
</dbReference>
<feature type="region of interest" description="Disordered" evidence="3">
    <location>
        <begin position="1"/>
        <end position="38"/>
    </location>
</feature>
<name>A0A7N0TIZ0_KALFE</name>
<dbReference type="GO" id="GO:0003729">
    <property type="term" value="F:mRNA binding"/>
    <property type="evidence" value="ECO:0007669"/>
    <property type="project" value="EnsemblPlants"/>
</dbReference>
<dbReference type="FunFam" id="1.25.40.10:FF:000285">
    <property type="entry name" value="Pentatricopeptide repeat-containing protein, chloroplastic"/>
    <property type="match status" value="1"/>
</dbReference>
<dbReference type="Gramene" id="Kaladp0039s0099.2.v1.1">
    <property type="protein sequence ID" value="Kaladp0039s0099.2.v1.1.CDS.1"/>
    <property type="gene ID" value="Kaladp0039s0099.v1.1"/>
</dbReference>
<dbReference type="InterPro" id="IPR046960">
    <property type="entry name" value="PPR_At4g14850-like_plant"/>
</dbReference>
<dbReference type="GO" id="GO:0009451">
    <property type="term" value="P:RNA modification"/>
    <property type="evidence" value="ECO:0007669"/>
    <property type="project" value="InterPro"/>
</dbReference>
<keyword evidence="1" id="KW-0677">Repeat</keyword>
<evidence type="ECO:0008006" key="6">
    <source>
        <dbReference type="Google" id="ProtNLM"/>
    </source>
</evidence>
<dbReference type="Pfam" id="PF13041">
    <property type="entry name" value="PPR_2"/>
    <property type="match status" value="3"/>
</dbReference>
<accession>A0A7N0TIZ0</accession>
<feature type="repeat" description="PPR" evidence="2">
    <location>
        <begin position="273"/>
        <end position="307"/>
    </location>
</feature>
<evidence type="ECO:0000256" key="3">
    <source>
        <dbReference type="SAM" id="MobiDB-lite"/>
    </source>
</evidence>
<feature type="repeat" description="PPR" evidence="2">
    <location>
        <begin position="170"/>
        <end position="206"/>
    </location>
</feature>
<dbReference type="EnsemblPlants" id="Kaladp0039s0099.2.v1.1">
    <property type="protein sequence ID" value="Kaladp0039s0099.2.v1.1.CDS.1"/>
    <property type="gene ID" value="Kaladp0039s0099.v1.1"/>
</dbReference>
<evidence type="ECO:0000313" key="4">
    <source>
        <dbReference type="EnsemblPlants" id="Kaladp0039s0099.1.v1.1.CDS.1"/>
    </source>
</evidence>
<dbReference type="Pfam" id="PF13812">
    <property type="entry name" value="PPR_3"/>
    <property type="match status" value="1"/>
</dbReference>
<dbReference type="PANTHER" id="PTHR47926">
    <property type="entry name" value="PENTATRICOPEPTIDE REPEAT-CONTAINING PROTEIN"/>
    <property type="match status" value="1"/>
</dbReference>
<evidence type="ECO:0000256" key="1">
    <source>
        <dbReference type="ARBA" id="ARBA00022737"/>
    </source>
</evidence>
<dbReference type="FunFam" id="1.25.40.10:FF:001058">
    <property type="entry name" value="Pentatricopeptide repeat-containing protein chloroplastic"/>
    <property type="match status" value="1"/>
</dbReference>
<dbReference type="Gramene" id="Kaladp0039s0099.1.v1.1">
    <property type="protein sequence ID" value="Kaladp0039s0099.1.v1.1.CDS.1"/>
    <property type="gene ID" value="Kaladp0039s0099.v1.1"/>
</dbReference>
<sequence length="679" mass="76336">MEMSSVSPFSPSLPLTHLPSPHAKSRHLDNAFRPNSSISKSRARKMLSEIPRFAEKDAFPASLPLHTKNPHIVYHDIQRFAREDKLKEALTIMDYLDQRGVPVNVTTLSALIASCVRTRSLELAKQVHAYVRVNGLEKNEFLRTKLVSMYTTCGSIEDADKLFDQMPVKNAYTWNALLRGNVMAGKGQYRDALWTFSEMREGGVELNAYSFSCLIKSMAGASAFTQGLKAHGLLIKNGLLSSQIVLTCLIDMYFKCGKVRLACQLFEEISIKDIVVWGTMVAGFAHNNLQREAVLYIRQMISEHIYPNSVLLTTILPVIGEIGARKMGKELHAYVIKTRRYSHQLFIQSALIDMYCKCGDLSSGRRVFYACKERNTISWTALISGYISNGKLNQALRAITWMQKEGFKPDVVTVATVVPVCAELRALKSGKELHAFAVKNCFFPNISIVTSLMVMYAKCGHLNYSSKLFYCLEKQNVISWTAMIDSCIAGGHLHGALEVFRSMQSSKHRPDSVTMARALLVCSKLKASKLGKEIHGQILKKDLAKVPFVSAELVKMYGMCGEISKAKSAFHEVPVKGSMTKTAIIEAYGYNTMFREAIDLFKAMVRDGFTPNQYTFSVLLSICKQALFTDEARRIFKLMTRKFKIEPSKEHYLMMVEILTQSSCTEDAKRFEQMSSLLD</sequence>
<dbReference type="PANTHER" id="PTHR47926:SF354">
    <property type="entry name" value="REPEAT (PPR-LIKE) SUPERFAMILY PROTEIN, PUTATIVE-RELATED"/>
    <property type="match status" value="1"/>
</dbReference>
<feature type="repeat" description="PPR" evidence="2">
    <location>
        <begin position="375"/>
        <end position="409"/>
    </location>
</feature>
<dbReference type="NCBIfam" id="TIGR00756">
    <property type="entry name" value="PPR"/>
    <property type="match status" value="3"/>
</dbReference>
<organism evidence="4 5">
    <name type="scientific">Kalanchoe fedtschenkoi</name>
    <name type="common">Lavender scallops</name>
    <name type="synonym">South American air plant</name>
    <dbReference type="NCBI Taxonomy" id="63787"/>
    <lineage>
        <taxon>Eukaryota</taxon>
        <taxon>Viridiplantae</taxon>
        <taxon>Streptophyta</taxon>
        <taxon>Embryophyta</taxon>
        <taxon>Tracheophyta</taxon>
        <taxon>Spermatophyta</taxon>
        <taxon>Magnoliopsida</taxon>
        <taxon>eudicotyledons</taxon>
        <taxon>Gunneridae</taxon>
        <taxon>Pentapetalae</taxon>
        <taxon>Saxifragales</taxon>
        <taxon>Crassulaceae</taxon>
        <taxon>Kalanchoe</taxon>
    </lineage>
</organism>
<dbReference type="PROSITE" id="PS51375">
    <property type="entry name" value="PPR"/>
    <property type="match status" value="5"/>
</dbReference>
<reference evidence="4" key="1">
    <citation type="submission" date="2021-01" db="UniProtKB">
        <authorList>
            <consortium name="EnsemblPlants"/>
        </authorList>
    </citation>
    <scope>IDENTIFICATION</scope>
</reference>
<dbReference type="OMA" id="WTAMIDC"/>
<keyword evidence="5" id="KW-1185">Reference proteome</keyword>
<dbReference type="Pfam" id="PF01535">
    <property type="entry name" value="PPR"/>
    <property type="match status" value="4"/>
</dbReference>
<protein>
    <recommendedName>
        <fullName evidence="6">Pentatricopeptide repeat-containing protein</fullName>
    </recommendedName>
</protein>
<feature type="repeat" description="PPR" evidence="2">
    <location>
        <begin position="577"/>
        <end position="611"/>
    </location>
</feature>
<dbReference type="AlphaFoldDB" id="A0A7N0TIZ0"/>
<dbReference type="Proteomes" id="UP000594263">
    <property type="component" value="Unplaced"/>
</dbReference>
<evidence type="ECO:0000313" key="5">
    <source>
        <dbReference type="Proteomes" id="UP000594263"/>
    </source>
</evidence>
<proteinExistence type="predicted"/>
<feature type="repeat" description="PPR" evidence="2">
    <location>
        <begin position="476"/>
        <end position="510"/>
    </location>
</feature>
<evidence type="ECO:0000256" key="2">
    <source>
        <dbReference type="PROSITE-ProRule" id="PRU00708"/>
    </source>
</evidence>